<evidence type="ECO:0000313" key="3">
    <source>
        <dbReference type="Proteomes" id="UP000714275"/>
    </source>
</evidence>
<sequence length="100" mass="10950">FDTMEDTETLLALVCSLLTVPVPELDVLLDALLSRDGDVHATVKLLNSGDEKRSKPLSSASKRKDRSVDLQGWLNASNSKVETTVSDSPPQKKRDVKESI</sequence>
<feature type="region of interest" description="Disordered" evidence="1">
    <location>
        <begin position="46"/>
        <end position="100"/>
    </location>
</feature>
<reference evidence="2" key="1">
    <citation type="journal article" date="2020" name="New Phytol.">
        <title>Comparative genomics reveals dynamic genome evolution in host specialist ectomycorrhizal fungi.</title>
        <authorList>
            <person name="Lofgren L.A."/>
            <person name="Nguyen N.H."/>
            <person name="Vilgalys R."/>
            <person name="Ruytinx J."/>
            <person name="Liao H.L."/>
            <person name="Branco S."/>
            <person name="Kuo A."/>
            <person name="LaButti K."/>
            <person name="Lipzen A."/>
            <person name="Andreopoulos W."/>
            <person name="Pangilinan J."/>
            <person name="Riley R."/>
            <person name="Hundley H."/>
            <person name="Na H."/>
            <person name="Barry K."/>
            <person name="Grigoriev I.V."/>
            <person name="Stajich J.E."/>
            <person name="Kennedy P.G."/>
        </authorList>
    </citation>
    <scope>NUCLEOTIDE SEQUENCE</scope>
    <source>
        <strain evidence="2">DOB743</strain>
    </source>
</reference>
<evidence type="ECO:0000256" key="1">
    <source>
        <dbReference type="SAM" id="MobiDB-lite"/>
    </source>
</evidence>
<evidence type="ECO:0000313" key="2">
    <source>
        <dbReference type="EMBL" id="KAG1774328.1"/>
    </source>
</evidence>
<dbReference type="OrthoDB" id="2624237at2759"/>
<proteinExistence type="predicted"/>
<keyword evidence="3" id="KW-1185">Reference proteome</keyword>
<accession>A0A9P6ZPW8</accession>
<comment type="caution">
    <text evidence="2">The sequence shown here is derived from an EMBL/GenBank/DDBJ whole genome shotgun (WGS) entry which is preliminary data.</text>
</comment>
<feature type="compositionally biased region" description="Basic and acidic residues" evidence="1">
    <location>
        <begin position="90"/>
        <end position="100"/>
    </location>
</feature>
<feature type="non-terminal residue" evidence="2">
    <location>
        <position position="100"/>
    </location>
</feature>
<name>A0A9P6ZPW8_9AGAM</name>
<dbReference type="AlphaFoldDB" id="A0A9P6ZPW8"/>
<gene>
    <name evidence="2" type="ORF">EV702DRAFT_930347</name>
</gene>
<protein>
    <submittedName>
        <fullName evidence="2">Uncharacterized protein</fullName>
    </submittedName>
</protein>
<organism evidence="2 3">
    <name type="scientific">Suillus placidus</name>
    <dbReference type="NCBI Taxonomy" id="48579"/>
    <lineage>
        <taxon>Eukaryota</taxon>
        <taxon>Fungi</taxon>
        <taxon>Dikarya</taxon>
        <taxon>Basidiomycota</taxon>
        <taxon>Agaricomycotina</taxon>
        <taxon>Agaricomycetes</taxon>
        <taxon>Agaricomycetidae</taxon>
        <taxon>Boletales</taxon>
        <taxon>Suillineae</taxon>
        <taxon>Suillaceae</taxon>
        <taxon>Suillus</taxon>
    </lineage>
</organism>
<dbReference type="EMBL" id="JABBWD010000043">
    <property type="protein sequence ID" value="KAG1774328.1"/>
    <property type="molecule type" value="Genomic_DNA"/>
</dbReference>
<feature type="non-terminal residue" evidence="2">
    <location>
        <position position="1"/>
    </location>
</feature>
<feature type="compositionally biased region" description="Polar residues" evidence="1">
    <location>
        <begin position="74"/>
        <end position="89"/>
    </location>
</feature>
<dbReference type="Proteomes" id="UP000714275">
    <property type="component" value="Unassembled WGS sequence"/>
</dbReference>